<dbReference type="AlphaFoldDB" id="A0A1M5BWS0"/>
<dbReference type="PRINTS" id="PR01736">
    <property type="entry name" value="PHPHTRNFRASE"/>
</dbReference>
<sequence length="581" mass="64670">MSKEDWGESMQGTGVSKGLCLAKVIVFKESPIPLDGIWKGYEEEKRVFLSTAEDIYEKTRTLAEKTRQSVGKEEAAIFEAHCSILRDEELIRPIVEEIQKGKTAVKAIEEVIEGHIRIFQGMKNEYMRQRAGDLQDIKVQLQRTILGIAVPDLSELKEDAVIISRDIAPSVTGSMDLAHVAGMVMEGGGRTSHTSILARTLEIPAVVGVKGILDYAEDGDVAAVDGESGEVYLNPSEETCRAFRERIARERKRKEKRQRLAQLPCRTADGREIKLYGNIGTPGETERALICGAKGIGLLRSEFLYLSRDRIPREEEQYQAYASVLEAMGDAPVIVRTLDIGGDKEVPALGLEKEENPFLGLRAIRLCRAEEELFTTQIRALLRASEKGNLHIMFPMISSLEELRWAKERVGQCREQLIREGIAVKNKIPMGIMVEIPSTAVLAEAFAEECDFFSIGTNDLIQYTLAVDRGNDKVSQLYSFYHPSVLRLIRYTIEGAHEKGIPCGMCGEAAGDKKMIPLLIGLGLDEFSMSPGSLLEAREVIPRLDSRECRALAEQITGLKTAAETEQLLDGYLKKKEEEHE</sequence>
<evidence type="ECO:0000256" key="12">
    <source>
        <dbReference type="ARBA" id="ARBA00022683"/>
    </source>
</evidence>
<evidence type="ECO:0000256" key="17">
    <source>
        <dbReference type="PIRNR" id="PIRNR000732"/>
    </source>
</evidence>
<keyword evidence="14 17" id="KW-0418">Kinase</keyword>
<feature type="binding site" evidence="20">
    <location>
        <position position="435"/>
    </location>
    <ligand>
        <name>Mg(2+)</name>
        <dbReference type="ChEBI" id="CHEBI:18420"/>
    </ligand>
</feature>
<evidence type="ECO:0000256" key="1">
    <source>
        <dbReference type="ARBA" id="ARBA00000683"/>
    </source>
</evidence>
<evidence type="ECO:0000256" key="11">
    <source>
        <dbReference type="ARBA" id="ARBA00022679"/>
    </source>
</evidence>
<evidence type="ECO:0000256" key="14">
    <source>
        <dbReference type="ARBA" id="ARBA00022777"/>
    </source>
</evidence>
<protein>
    <recommendedName>
        <fullName evidence="7 17">Phosphoenolpyruvate-protein phosphotransferase</fullName>
        <ecNumber evidence="6 17">2.7.3.9</ecNumber>
    </recommendedName>
    <alternativeName>
        <fullName evidence="16 17">Phosphotransferase system, enzyme I</fullName>
    </alternativeName>
</protein>
<dbReference type="InterPro" id="IPR000121">
    <property type="entry name" value="PEP_util_C"/>
</dbReference>
<evidence type="ECO:0000259" key="21">
    <source>
        <dbReference type="Pfam" id="PF00391"/>
    </source>
</evidence>
<dbReference type="GO" id="GO:0016301">
    <property type="term" value="F:kinase activity"/>
    <property type="evidence" value="ECO:0007669"/>
    <property type="project" value="UniProtKB-KW"/>
</dbReference>
<evidence type="ECO:0000256" key="19">
    <source>
        <dbReference type="PIRSR" id="PIRSR000732-2"/>
    </source>
</evidence>
<dbReference type="Pfam" id="PF02896">
    <property type="entry name" value="PEP-utilizers_C"/>
    <property type="match status" value="1"/>
</dbReference>
<feature type="binding site" evidence="19">
    <location>
        <position position="469"/>
    </location>
    <ligand>
        <name>phosphoenolpyruvate</name>
        <dbReference type="ChEBI" id="CHEBI:58702"/>
    </ligand>
</feature>
<dbReference type="GO" id="GO:0046872">
    <property type="term" value="F:metal ion binding"/>
    <property type="evidence" value="ECO:0007669"/>
    <property type="project" value="UniProtKB-KW"/>
</dbReference>
<evidence type="ECO:0000256" key="4">
    <source>
        <dbReference type="ARBA" id="ARBA00004496"/>
    </source>
</evidence>
<evidence type="ECO:0000256" key="10">
    <source>
        <dbReference type="ARBA" id="ARBA00022597"/>
    </source>
</evidence>
<dbReference type="Pfam" id="PF00391">
    <property type="entry name" value="PEP-utilizers"/>
    <property type="match status" value="1"/>
</dbReference>
<dbReference type="InterPro" id="IPR050499">
    <property type="entry name" value="PEP-utilizing_PTS_enzyme"/>
</dbReference>
<feature type="binding site" evidence="19">
    <location>
        <position position="336"/>
    </location>
    <ligand>
        <name>phosphoenolpyruvate</name>
        <dbReference type="ChEBI" id="CHEBI:58702"/>
    </ligand>
</feature>
<feature type="binding site" evidence="20">
    <location>
        <position position="459"/>
    </location>
    <ligand>
        <name>Mg(2+)</name>
        <dbReference type="ChEBI" id="CHEBI:18420"/>
    </ligand>
</feature>
<dbReference type="SUPFAM" id="SSF47831">
    <property type="entry name" value="Enzyme I of the PEP:sugar phosphotransferase system HPr-binding (sub)domain"/>
    <property type="match status" value="1"/>
</dbReference>
<evidence type="ECO:0000259" key="23">
    <source>
        <dbReference type="Pfam" id="PF05524"/>
    </source>
</evidence>
<evidence type="ECO:0000256" key="15">
    <source>
        <dbReference type="ARBA" id="ARBA00022842"/>
    </source>
</evidence>
<evidence type="ECO:0000259" key="22">
    <source>
        <dbReference type="Pfam" id="PF02896"/>
    </source>
</evidence>
<dbReference type="PIRSF" id="PIRSF000732">
    <property type="entry name" value="PTS_enzyme_I"/>
    <property type="match status" value="1"/>
</dbReference>
<evidence type="ECO:0000256" key="7">
    <source>
        <dbReference type="ARBA" id="ARBA00016544"/>
    </source>
</evidence>
<dbReference type="InterPro" id="IPR023151">
    <property type="entry name" value="PEP_util_CS"/>
</dbReference>
<dbReference type="SUPFAM" id="SSF52009">
    <property type="entry name" value="Phosphohistidine domain"/>
    <property type="match status" value="1"/>
</dbReference>
<evidence type="ECO:0000256" key="9">
    <source>
        <dbReference type="ARBA" id="ARBA00022490"/>
    </source>
</evidence>
<dbReference type="InterPro" id="IPR036637">
    <property type="entry name" value="Phosphohistidine_dom_sf"/>
</dbReference>
<evidence type="ECO:0000256" key="16">
    <source>
        <dbReference type="ARBA" id="ARBA00033235"/>
    </source>
</evidence>
<dbReference type="PANTHER" id="PTHR46244:SF3">
    <property type="entry name" value="PHOSPHOENOLPYRUVATE-PROTEIN PHOSPHOTRANSFERASE"/>
    <property type="match status" value="1"/>
</dbReference>
<dbReference type="InterPro" id="IPR015813">
    <property type="entry name" value="Pyrv/PenolPyrv_kinase-like_dom"/>
</dbReference>
<feature type="active site" description="Proton donor" evidence="18">
    <location>
        <position position="506"/>
    </location>
</feature>
<dbReference type="Gene3D" id="3.20.20.60">
    <property type="entry name" value="Phosphoenolpyruvate-binding domains"/>
    <property type="match status" value="1"/>
</dbReference>
<feature type="binding site" evidence="19">
    <location>
        <position position="300"/>
    </location>
    <ligand>
        <name>phosphoenolpyruvate</name>
        <dbReference type="ChEBI" id="CHEBI:58702"/>
    </ligand>
</feature>
<dbReference type="GO" id="GO:0008965">
    <property type="term" value="F:phosphoenolpyruvate-protein phosphotransferase activity"/>
    <property type="evidence" value="ECO:0007669"/>
    <property type="project" value="UniProtKB-EC"/>
</dbReference>
<evidence type="ECO:0000256" key="6">
    <source>
        <dbReference type="ARBA" id="ARBA00012232"/>
    </source>
</evidence>
<keyword evidence="12 17" id="KW-0598">Phosphotransferase system</keyword>
<evidence type="ECO:0000256" key="13">
    <source>
        <dbReference type="ARBA" id="ARBA00022723"/>
    </source>
</evidence>
<feature type="domain" description="PEP-utilising enzyme mobile" evidence="21">
    <location>
        <begin position="157"/>
        <end position="229"/>
    </location>
</feature>
<dbReference type="InterPro" id="IPR008731">
    <property type="entry name" value="PTS_EIN"/>
</dbReference>
<dbReference type="InterPro" id="IPR018274">
    <property type="entry name" value="PEP_util_AS"/>
</dbReference>
<keyword evidence="13 17" id="KW-0479">Metal-binding</keyword>
<comment type="cofactor">
    <cofactor evidence="2 17 20">
        <name>Mg(2+)</name>
        <dbReference type="ChEBI" id="CHEBI:18420"/>
    </cofactor>
</comment>
<dbReference type="GO" id="GO:0005737">
    <property type="term" value="C:cytoplasm"/>
    <property type="evidence" value="ECO:0007669"/>
    <property type="project" value="UniProtKB-SubCell"/>
</dbReference>
<dbReference type="PROSITE" id="PS00370">
    <property type="entry name" value="PEP_ENZYMES_PHOS_SITE"/>
    <property type="match status" value="1"/>
</dbReference>
<evidence type="ECO:0000256" key="20">
    <source>
        <dbReference type="PIRSR" id="PIRSR000732-3"/>
    </source>
</evidence>
<keyword evidence="10 17" id="KW-0762">Sugar transport</keyword>
<feature type="domain" description="PEP-utilising enzyme C-terminal" evidence="22">
    <location>
        <begin position="255"/>
        <end position="544"/>
    </location>
</feature>
<gene>
    <name evidence="24" type="ORF">SAMN02745158_03858</name>
</gene>
<comment type="function">
    <text evidence="3 17">General (non sugar-specific) component of the phosphoenolpyruvate-dependent sugar phosphotransferase system (sugar PTS). This major carbohydrate active-transport system catalyzes the phosphorylation of incoming sugar substrates concomitantly with their translocation across the cell membrane. Enzyme I transfers the phosphoryl group from phosphoenolpyruvate (PEP) to the phosphoryl carrier protein (HPr).</text>
</comment>
<dbReference type="InterPro" id="IPR024692">
    <property type="entry name" value="PTS_EI"/>
</dbReference>
<feature type="active site" description="Tele-phosphohistidine intermediate" evidence="18">
    <location>
        <position position="193"/>
    </location>
</feature>
<dbReference type="PANTHER" id="PTHR46244">
    <property type="entry name" value="PHOSPHOENOLPYRUVATE-PROTEIN PHOSPHOTRANSFERASE"/>
    <property type="match status" value="1"/>
</dbReference>
<comment type="catalytic activity">
    <reaction evidence="1 17">
        <text>L-histidyl-[protein] + phosphoenolpyruvate = N(pros)-phospho-L-histidyl-[protein] + pyruvate</text>
        <dbReference type="Rhea" id="RHEA:23880"/>
        <dbReference type="Rhea" id="RHEA-COMP:9745"/>
        <dbReference type="Rhea" id="RHEA-COMP:9746"/>
        <dbReference type="ChEBI" id="CHEBI:15361"/>
        <dbReference type="ChEBI" id="CHEBI:29979"/>
        <dbReference type="ChEBI" id="CHEBI:58702"/>
        <dbReference type="ChEBI" id="CHEBI:64837"/>
        <dbReference type="EC" id="2.7.3.9"/>
    </reaction>
</comment>
<dbReference type="RefSeq" id="WP_084068132.1">
    <property type="nucleotide sequence ID" value="NZ_FQVI01000031.1"/>
</dbReference>
<evidence type="ECO:0000256" key="5">
    <source>
        <dbReference type="ARBA" id="ARBA00007837"/>
    </source>
</evidence>
<evidence type="ECO:0000256" key="18">
    <source>
        <dbReference type="PIRSR" id="PIRSR000732-1"/>
    </source>
</evidence>
<dbReference type="Pfam" id="PF05524">
    <property type="entry name" value="PEP-utilisers_N"/>
    <property type="match status" value="1"/>
</dbReference>
<dbReference type="Proteomes" id="UP000184245">
    <property type="component" value="Unassembled WGS sequence"/>
</dbReference>
<dbReference type="Gene3D" id="3.50.30.10">
    <property type="entry name" value="Phosphohistidine domain"/>
    <property type="match status" value="1"/>
</dbReference>
<keyword evidence="25" id="KW-1185">Reference proteome</keyword>
<dbReference type="SUPFAM" id="SSF51621">
    <property type="entry name" value="Phosphoenolpyruvate/pyruvate domain"/>
    <property type="match status" value="1"/>
</dbReference>
<keyword evidence="8 17" id="KW-0813">Transport</keyword>
<dbReference type="GO" id="GO:0009401">
    <property type="term" value="P:phosphoenolpyruvate-dependent sugar phosphotransferase system"/>
    <property type="evidence" value="ECO:0007669"/>
    <property type="project" value="UniProtKB-KW"/>
</dbReference>
<dbReference type="NCBIfam" id="TIGR01417">
    <property type="entry name" value="PTS_I_fam"/>
    <property type="match status" value="1"/>
</dbReference>
<evidence type="ECO:0000256" key="2">
    <source>
        <dbReference type="ARBA" id="ARBA00001946"/>
    </source>
</evidence>
<dbReference type="OrthoDB" id="9765468at2"/>
<reference evidence="24 25" key="1">
    <citation type="submission" date="2016-11" db="EMBL/GenBank/DDBJ databases">
        <authorList>
            <person name="Jaros S."/>
            <person name="Januszkiewicz K."/>
            <person name="Wedrychowicz H."/>
        </authorList>
    </citation>
    <scope>NUCLEOTIDE SEQUENCE [LARGE SCALE GENOMIC DNA]</scope>
    <source>
        <strain evidence="24 25">DSM 17459</strain>
    </source>
</reference>
<evidence type="ECO:0000256" key="3">
    <source>
        <dbReference type="ARBA" id="ARBA00002728"/>
    </source>
</evidence>
<proteinExistence type="inferred from homology"/>
<evidence type="ECO:0000313" key="24">
    <source>
        <dbReference type="EMBL" id="SHF47053.1"/>
    </source>
</evidence>
<dbReference type="EC" id="2.7.3.9" evidence="6 17"/>
<evidence type="ECO:0000256" key="8">
    <source>
        <dbReference type="ARBA" id="ARBA00022448"/>
    </source>
</evidence>
<evidence type="ECO:0000313" key="25">
    <source>
        <dbReference type="Proteomes" id="UP000184245"/>
    </source>
</evidence>
<keyword evidence="11 17" id="KW-0808">Transferase</keyword>
<comment type="subcellular location">
    <subcellularLocation>
        <location evidence="4 17">Cytoplasm</location>
    </subcellularLocation>
</comment>
<dbReference type="Gene3D" id="1.10.274.10">
    <property type="entry name" value="PtsI, HPr-binding domain"/>
    <property type="match status" value="1"/>
</dbReference>
<organism evidence="24 25">
    <name type="scientific">Lactonifactor longoviformis DSM 17459</name>
    <dbReference type="NCBI Taxonomy" id="1122155"/>
    <lineage>
        <taxon>Bacteria</taxon>
        <taxon>Bacillati</taxon>
        <taxon>Bacillota</taxon>
        <taxon>Clostridia</taxon>
        <taxon>Eubacteriales</taxon>
        <taxon>Clostridiaceae</taxon>
        <taxon>Lactonifactor</taxon>
    </lineage>
</organism>
<dbReference type="InterPro" id="IPR006318">
    <property type="entry name" value="PTS_EI-like"/>
</dbReference>
<dbReference type="PROSITE" id="PS00742">
    <property type="entry name" value="PEP_ENZYMES_2"/>
    <property type="match status" value="1"/>
</dbReference>
<accession>A0A1M5BWS0</accession>
<comment type="similarity">
    <text evidence="5 17">Belongs to the PEP-utilizing enzyme family.</text>
</comment>
<dbReference type="STRING" id="1122155.SAMN02745158_03858"/>
<name>A0A1M5BWS0_9CLOT</name>
<dbReference type="EMBL" id="FQVI01000031">
    <property type="protein sequence ID" value="SHF47053.1"/>
    <property type="molecule type" value="Genomic_DNA"/>
</dbReference>
<feature type="domain" description="Phosphotransferase system enzyme I N-terminal" evidence="23">
    <location>
        <begin position="11"/>
        <end position="130"/>
    </location>
</feature>
<keyword evidence="9 17" id="KW-0963">Cytoplasm</keyword>
<dbReference type="InterPro" id="IPR008279">
    <property type="entry name" value="PEP-util_enz_mobile_dom"/>
</dbReference>
<keyword evidence="15 17" id="KW-0460">Magnesium</keyword>
<dbReference type="InterPro" id="IPR036618">
    <property type="entry name" value="PtsI_HPr-bd_sf"/>
</dbReference>
<dbReference type="InterPro" id="IPR040442">
    <property type="entry name" value="Pyrv_kinase-like_dom_sf"/>
</dbReference>
<feature type="binding site" evidence="19">
    <location>
        <begin position="458"/>
        <end position="459"/>
    </location>
    <ligand>
        <name>phosphoenolpyruvate</name>
        <dbReference type="ChEBI" id="CHEBI:58702"/>
    </ligand>
</feature>